<evidence type="ECO:0000313" key="8">
    <source>
        <dbReference type="Proteomes" id="UP000557857"/>
    </source>
</evidence>
<dbReference type="PROSITE" id="PS00552">
    <property type="entry name" value="HTH_MERR_1"/>
    <property type="match status" value="1"/>
</dbReference>
<evidence type="ECO:0000256" key="2">
    <source>
        <dbReference type="ARBA" id="ARBA00023015"/>
    </source>
</evidence>
<dbReference type="PANTHER" id="PTHR30204:SF69">
    <property type="entry name" value="MERR-FAMILY TRANSCRIPTIONAL REGULATOR"/>
    <property type="match status" value="1"/>
</dbReference>
<dbReference type="Pfam" id="PF00376">
    <property type="entry name" value="MerR"/>
    <property type="match status" value="1"/>
</dbReference>
<keyword evidence="2" id="KW-0805">Transcription regulation</keyword>
<feature type="domain" description="HTH merR-type" evidence="6">
    <location>
        <begin position="3"/>
        <end position="73"/>
    </location>
</feature>
<dbReference type="Gene3D" id="1.10.1660.10">
    <property type="match status" value="1"/>
</dbReference>
<dbReference type="PROSITE" id="PS50937">
    <property type="entry name" value="HTH_MERR_2"/>
    <property type="match status" value="1"/>
</dbReference>
<accession>A0A848MWC9</accession>
<keyword evidence="3" id="KW-0238">DNA-binding</keyword>
<dbReference type="SUPFAM" id="SSF55136">
    <property type="entry name" value="Probable bacterial effector-binding domain"/>
    <property type="match status" value="1"/>
</dbReference>
<evidence type="ECO:0000256" key="1">
    <source>
        <dbReference type="ARBA" id="ARBA00022491"/>
    </source>
</evidence>
<dbReference type="SUPFAM" id="SSF46955">
    <property type="entry name" value="Putative DNA-binding domain"/>
    <property type="match status" value="1"/>
</dbReference>
<dbReference type="InterPro" id="IPR011256">
    <property type="entry name" value="Reg_factor_effector_dom_sf"/>
</dbReference>
<dbReference type="PANTHER" id="PTHR30204">
    <property type="entry name" value="REDOX-CYCLING DRUG-SENSING TRANSCRIPTIONAL ACTIVATOR SOXR"/>
    <property type="match status" value="1"/>
</dbReference>
<dbReference type="GO" id="GO:0003677">
    <property type="term" value="F:DNA binding"/>
    <property type="evidence" value="ECO:0007669"/>
    <property type="project" value="UniProtKB-KW"/>
</dbReference>
<evidence type="ECO:0000256" key="4">
    <source>
        <dbReference type="ARBA" id="ARBA00023163"/>
    </source>
</evidence>
<dbReference type="Gene3D" id="3.20.80.10">
    <property type="entry name" value="Regulatory factor, effector binding domain"/>
    <property type="match status" value="1"/>
</dbReference>
<dbReference type="EMBL" id="JABCAG010000123">
    <property type="protein sequence ID" value="NMP59886.1"/>
    <property type="molecule type" value="Genomic_DNA"/>
</dbReference>
<evidence type="ECO:0000259" key="6">
    <source>
        <dbReference type="PROSITE" id="PS50937"/>
    </source>
</evidence>
<name>A0A848MWC9_ENTMU</name>
<proteinExistence type="predicted"/>
<dbReference type="InterPro" id="IPR047057">
    <property type="entry name" value="MerR_fam"/>
</dbReference>
<organism evidence="7 8">
    <name type="scientific">Enterococcus mundtii</name>
    <dbReference type="NCBI Taxonomy" id="53346"/>
    <lineage>
        <taxon>Bacteria</taxon>
        <taxon>Bacillati</taxon>
        <taxon>Bacillota</taxon>
        <taxon>Bacilli</taxon>
        <taxon>Lactobacillales</taxon>
        <taxon>Enterococcaceae</taxon>
        <taxon>Enterococcus</taxon>
    </lineage>
</organism>
<reference evidence="7 8" key="1">
    <citation type="submission" date="2020-04" db="EMBL/GenBank/DDBJ databases">
        <authorList>
            <person name="Abaymova A."/>
            <person name="Teymurazov M."/>
            <person name="Tazyna O."/>
            <person name="Chatushin Y."/>
            <person name="Svetoch E."/>
            <person name="Pereligyn V."/>
            <person name="Pohylenko V."/>
            <person name="Platonov M."/>
            <person name="Kartsev N."/>
            <person name="Skryabin Y."/>
            <person name="Sizova A."/>
            <person name="Solomentsev V."/>
            <person name="Kislichkina A."/>
            <person name="Bogun A."/>
        </authorList>
    </citation>
    <scope>NUCLEOTIDE SEQUENCE [LARGE SCALE GENOMIC DNA]</scope>
    <source>
        <strain evidence="8">SCPM-O-B-8398 (E28)</strain>
    </source>
</reference>
<dbReference type="GO" id="GO:0003700">
    <property type="term" value="F:DNA-binding transcription factor activity"/>
    <property type="evidence" value="ECO:0007669"/>
    <property type="project" value="InterPro"/>
</dbReference>
<keyword evidence="5" id="KW-0175">Coiled coil</keyword>
<dbReference type="AlphaFoldDB" id="A0A848MWC9"/>
<protein>
    <submittedName>
        <fullName evidence="7">MerR family transcriptional regulator</fullName>
    </submittedName>
</protein>
<evidence type="ECO:0000256" key="3">
    <source>
        <dbReference type="ARBA" id="ARBA00023125"/>
    </source>
</evidence>
<keyword evidence="1" id="KW-0678">Repressor</keyword>
<dbReference type="InterPro" id="IPR000551">
    <property type="entry name" value="MerR-type_HTH_dom"/>
</dbReference>
<dbReference type="InterPro" id="IPR009061">
    <property type="entry name" value="DNA-bd_dom_put_sf"/>
</dbReference>
<evidence type="ECO:0000256" key="5">
    <source>
        <dbReference type="SAM" id="Coils"/>
    </source>
</evidence>
<dbReference type="Proteomes" id="UP000557857">
    <property type="component" value="Unassembled WGS sequence"/>
</dbReference>
<dbReference type="SMART" id="SM00422">
    <property type="entry name" value="HTH_MERR"/>
    <property type="match status" value="1"/>
</dbReference>
<feature type="coiled-coil region" evidence="5">
    <location>
        <begin position="93"/>
        <end position="120"/>
    </location>
</feature>
<comment type="caution">
    <text evidence="7">The sequence shown here is derived from an EMBL/GenBank/DDBJ whole genome shotgun (WGS) entry which is preliminary data.</text>
</comment>
<keyword evidence="4" id="KW-0804">Transcription</keyword>
<dbReference type="RefSeq" id="WP_169059310.1">
    <property type="nucleotide sequence ID" value="NZ_JABCAG010000123.1"/>
</dbReference>
<evidence type="ECO:0000313" key="7">
    <source>
        <dbReference type="EMBL" id="NMP59886.1"/>
    </source>
</evidence>
<gene>
    <name evidence="7" type="ORF">HI921_15805</name>
</gene>
<sequence length="275" mass="32793">MKYLSIGKISKLSNISIRTLRYYDQINLFKPEYINKENNYRYYSIQQLFYLEIVKYMRKLNIPINDIKNAISLSPEQLNFFLEGQEIKINRRISELNHMKKLLENQRIELSCQNELLNRNEGEIYQRTIDGRTILKQPCKGKITPLTQPDIYFSELYYLLETNNSNPKSYQYNCSFSLKNYNSLDEITYDYLFINVFSTENPNLYSMVDEISEGEYLCVKFNWNVENYLKNYLALKEAYENLGYKGNPRVYEVSTANHFNTLHDGEFVTELQIKI</sequence>